<protein>
    <submittedName>
        <fullName evidence="2">Transmembrane protein</fullName>
    </submittedName>
</protein>
<sequence length="126" mass="12865">MAKVTVQTILRSAVACAAVVAAAMASAAAPAGAENGDTHITGQGVEQTLDCNNATLFVTGTGNTINAKGSCWGVALQGSSNIVIADNVVNDITVYGYDQTVIYHSGDPAVIDRGRELGMANRINRA</sequence>
<dbReference type="STRING" id="228230.RMCC_4139"/>
<comment type="caution">
    <text evidence="2">The sequence shown here is derived from an EMBL/GenBank/DDBJ whole genome shotgun (WGS) entry which is preliminary data.</text>
</comment>
<accession>A0A117IAZ7</accession>
<proteinExistence type="predicted"/>
<reference evidence="3" key="1">
    <citation type="journal article" date="2016" name="Genome Announc.">
        <title>Draft Genome Sequences of Five Rapidly Growing Mycobacterium Species, M. thermoresistibile, M. fortuitum subsp. acetamidolyticum, M. canariasense, M. brisbanense, and M. novocastrense.</title>
        <authorList>
            <person name="Katahira K."/>
            <person name="Ogura Y."/>
            <person name="Gotoh Y."/>
            <person name="Hayashi T."/>
        </authorList>
    </citation>
    <scope>NUCLEOTIDE SEQUENCE [LARGE SCALE GENOMIC DNA]</scope>
    <source>
        <strain evidence="3">JCM15298</strain>
    </source>
</reference>
<feature type="chain" id="PRO_5038466310" evidence="1">
    <location>
        <begin position="28"/>
        <end position="126"/>
    </location>
</feature>
<keyword evidence="1" id="KW-0732">Signal</keyword>
<organism evidence="2 3">
    <name type="scientific">Mycolicibacterium canariasense</name>
    <name type="common">Mycobacterium canariasense</name>
    <dbReference type="NCBI Taxonomy" id="228230"/>
    <lineage>
        <taxon>Bacteria</taxon>
        <taxon>Bacillati</taxon>
        <taxon>Actinomycetota</taxon>
        <taxon>Actinomycetes</taxon>
        <taxon>Mycobacteriales</taxon>
        <taxon>Mycobacteriaceae</taxon>
        <taxon>Mycolicibacterium</taxon>
    </lineage>
</organism>
<dbReference type="Proteomes" id="UP000069443">
    <property type="component" value="Unassembled WGS sequence"/>
</dbReference>
<gene>
    <name evidence="2" type="ORF">RMCC_4139</name>
</gene>
<dbReference type="AlphaFoldDB" id="A0A117IAZ7"/>
<dbReference type="Pfam" id="PF11259">
    <property type="entry name" value="DUF3060"/>
    <property type="match status" value="1"/>
</dbReference>
<evidence type="ECO:0000256" key="1">
    <source>
        <dbReference type="SAM" id="SignalP"/>
    </source>
</evidence>
<keyword evidence="3" id="KW-1185">Reference proteome</keyword>
<evidence type="ECO:0000313" key="3">
    <source>
        <dbReference type="Proteomes" id="UP000069443"/>
    </source>
</evidence>
<reference evidence="3" key="2">
    <citation type="submission" date="2016-02" db="EMBL/GenBank/DDBJ databases">
        <title>Draft genome sequence of five rapidly growing Mycobacterium species.</title>
        <authorList>
            <person name="Katahira K."/>
            <person name="Gotou Y."/>
            <person name="Iida K."/>
            <person name="Ogura Y."/>
            <person name="Hayashi T."/>
        </authorList>
    </citation>
    <scope>NUCLEOTIDE SEQUENCE [LARGE SCALE GENOMIC DNA]</scope>
    <source>
        <strain evidence="3">JCM15298</strain>
    </source>
</reference>
<feature type="signal peptide" evidence="1">
    <location>
        <begin position="1"/>
        <end position="27"/>
    </location>
</feature>
<dbReference type="EMBL" id="BCSY01000070">
    <property type="protein sequence ID" value="GAS97173.1"/>
    <property type="molecule type" value="Genomic_DNA"/>
</dbReference>
<dbReference type="InterPro" id="IPR021417">
    <property type="entry name" value="DUF3060"/>
</dbReference>
<keyword evidence="2" id="KW-0472">Membrane</keyword>
<evidence type="ECO:0000313" key="2">
    <source>
        <dbReference type="EMBL" id="GAS97173.1"/>
    </source>
</evidence>
<name>A0A117IAZ7_MYCCR</name>
<keyword evidence="2" id="KW-0812">Transmembrane</keyword>